<evidence type="ECO:0000256" key="3">
    <source>
        <dbReference type="ARBA" id="ARBA00022729"/>
    </source>
</evidence>
<reference evidence="7" key="1">
    <citation type="submission" date="2021-03" db="EMBL/GenBank/DDBJ databases">
        <authorList>
            <person name="Bekaert M."/>
        </authorList>
    </citation>
    <scope>NUCLEOTIDE SEQUENCE</scope>
</reference>
<keyword evidence="2" id="KW-0964">Secreted</keyword>
<dbReference type="PROSITE" id="PS50871">
    <property type="entry name" value="C1Q"/>
    <property type="match status" value="1"/>
</dbReference>
<dbReference type="InterPro" id="IPR008983">
    <property type="entry name" value="Tumour_necrosis_fac-like_dom"/>
</dbReference>
<dbReference type="GO" id="GO:0005576">
    <property type="term" value="C:extracellular region"/>
    <property type="evidence" value="ECO:0007669"/>
    <property type="project" value="UniProtKB-SubCell"/>
</dbReference>
<dbReference type="EMBL" id="CAJPWZ010002563">
    <property type="protein sequence ID" value="CAG2240494.1"/>
    <property type="molecule type" value="Genomic_DNA"/>
</dbReference>
<evidence type="ECO:0000256" key="5">
    <source>
        <dbReference type="SAM" id="SignalP"/>
    </source>
</evidence>
<sequence length="251" mass="28498">MVALTVIFFVGFLRQVNNCECAVRDEHISQILQRLDSLEQNVEHLQKENIVLKDENRKLRCSSKPVNTQKFKKLDDPAGQTMNSYLKSMTERVKFHTDKKNGTSFRDNNTEIANTIQLVEDKRVYKRLLLSNTCEYTQKSNKLPTPMTTSTKIAFLAYLSKTIVSLGSHQPIEYDQVLLNDGNGFDVRHGHFTAPTTGVYTYLVSNGNLVNTLYADGRTDNASQTNTFPMLLKEGDMVWLRASQGTEGHQL</sequence>
<dbReference type="SMART" id="SM00110">
    <property type="entry name" value="C1Q"/>
    <property type="match status" value="1"/>
</dbReference>
<evidence type="ECO:0000256" key="4">
    <source>
        <dbReference type="SAM" id="Coils"/>
    </source>
</evidence>
<accession>A0A8S3U9A5</accession>
<keyword evidence="3 5" id="KW-0732">Signal</keyword>
<dbReference type="PANTHER" id="PTHR22923:SF116">
    <property type="entry name" value="C1Q DOMAIN-CONTAINING PROTEIN"/>
    <property type="match status" value="1"/>
</dbReference>
<dbReference type="Gene3D" id="2.60.120.40">
    <property type="match status" value="1"/>
</dbReference>
<dbReference type="Pfam" id="PF00386">
    <property type="entry name" value="C1q"/>
    <property type="match status" value="1"/>
</dbReference>
<dbReference type="AlphaFoldDB" id="A0A8S3U9A5"/>
<keyword evidence="4" id="KW-0175">Coiled coil</keyword>
<evidence type="ECO:0000313" key="7">
    <source>
        <dbReference type="EMBL" id="CAG2240494.1"/>
    </source>
</evidence>
<feature type="signal peptide" evidence="5">
    <location>
        <begin position="1"/>
        <end position="18"/>
    </location>
</feature>
<organism evidence="7 8">
    <name type="scientific">Mytilus edulis</name>
    <name type="common">Blue mussel</name>
    <dbReference type="NCBI Taxonomy" id="6550"/>
    <lineage>
        <taxon>Eukaryota</taxon>
        <taxon>Metazoa</taxon>
        <taxon>Spiralia</taxon>
        <taxon>Lophotrochozoa</taxon>
        <taxon>Mollusca</taxon>
        <taxon>Bivalvia</taxon>
        <taxon>Autobranchia</taxon>
        <taxon>Pteriomorphia</taxon>
        <taxon>Mytilida</taxon>
        <taxon>Mytiloidea</taxon>
        <taxon>Mytilidae</taxon>
        <taxon>Mytilinae</taxon>
        <taxon>Mytilus</taxon>
    </lineage>
</organism>
<name>A0A8S3U9A5_MYTED</name>
<feature type="domain" description="C1q" evidence="6">
    <location>
        <begin position="148"/>
        <end position="251"/>
    </location>
</feature>
<protein>
    <recommendedName>
        <fullName evidence="6">C1q domain-containing protein</fullName>
    </recommendedName>
</protein>
<dbReference type="OrthoDB" id="6129174at2759"/>
<evidence type="ECO:0000313" key="8">
    <source>
        <dbReference type="Proteomes" id="UP000683360"/>
    </source>
</evidence>
<evidence type="ECO:0000256" key="2">
    <source>
        <dbReference type="ARBA" id="ARBA00022525"/>
    </source>
</evidence>
<dbReference type="InterPro" id="IPR050822">
    <property type="entry name" value="Cerebellin_Synaptic_Org"/>
</dbReference>
<evidence type="ECO:0000256" key="1">
    <source>
        <dbReference type="ARBA" id="ARBA00004613"/>
    </source>
</evidence>
<proteinExistence type="predicted"/>
<feature type="chain" id="PRO_5035898537" description="C1q domain-containing protein" evidence="5">
    <location>
        <begin position="19"/>
        <end position="251"/>
    </location>
</feature>
<keyword evidence="8" id="KW-1185">Reference proteome</keyword>
<dbReference type="InterPro" id="IPR001073">
    <property type="entry name" value="C1q_dom"/>
</dbReference>
<feature type="coiled-coil region" evidence="4">
    <location>
        <begin position="28"/>
        <end position="62"/>
    </location>
</feature>
<dbReference type="SUPFAM" id="SSF49842">
    <property type="entry name" value="TNF-like"/>
    <property type="match status" value="1"/>
</dbReference>
<dbReference type="Proteomes" id="UP000683360">
    <property type="component" value="Unassembled WGS sequence"/>
</dbReference>
<comment type="subcellular location">
    <subcellularLocation>
        <location evidence="1">Secreted</location>
    </subcellularLocation>
</comment>
<gene>
    <name evidence="7" type="ORF">MEDL_52789</name>
</gene>
<evidence type="ECO:0000259" key="6">
    <source>
        <dbReference type="PROSITE" id="PS50871"/>
    </source>
</evidence>
<comment type="caution">
    <text evidence="7">The sequence shown here is derived from an EMBL/GenBank/DDBJ whole genome shotgun (WGS) entry which is preliminary data.</text>
</comment>
<dbReference type="PANTHER" id="PTHR22923">
    <property type="entry name" value="CEREBELLIN-RELATED"/>
    <property type="match status" value="1"/>
</dbReference>